<proteinExistence type="predicted"/>
<organism evidence="8 9">
    <name type="scientific">Nepenthes gracilis</name>
    <name type="common">Slender pitcher plant</name>
    <dbReference type="NCBI Taxonomy" id="150966"/>
    <lineage>
        <taxon>Eukaryota</taxon>
        <taxon>Viridiplantae</taxon>
        <taxon>Streptophyta</taxon>
        <taxon>Embryophyta</taxon>
        <taxon>Tracheophyta</taxon>
        <taxon>Spermatophyta</taxon>
        <taxon>Magnoliopsida</taxon>
        <taxon>eudicotyledons</taxon>
        <taxon>Gunneridae</taxon>
        <taxon>Pentapetalae</taxon>
        <taxon>Caryophyllales</taxon>
        <taxon>Nepenthaceae</taxon>
        <taxon>Nepenthes</taxon>
    </lineage>
</organism>
<dbReference type="GO" id="GO:0046983">
    <property type="term" value="F:protein dimerization activity"/>
    <property type="evidence" value="ECO:0007669"/>
    <property type="project" value="InterPro"/>
</dbReference>
<feature type="compositionally biased region" description="Basic and acidic residues" evidence="6">
    <location>
        <begin position="206"/>
        <end position="220"/>
    </location>
</feature>
<dbReference type="InterPro" id="IPR045239">
    <property type="entry name" value="bHLH95_bHLH"/>
</dbReference>
<keyword evidence="9" id="KW-1185">Reference proteome</keyword>
<evidence type="ECO:0000256" key="5">
    <source>
        <dbReference type="ARBA" id="ARBA00023242"/>
    </source>
</evidence>
<accession>A0AAD3S8J9</accession>
<feature type="region of interest" description="Disordered" evidence="6">
    <location>
        <begin position="168"/>
        <end position="232"/>
    </location>
</feature>
<name>A0AAD3S8J9_NEPGR</name>
<evidence type="ECO:0000256" key="2">
    <source>
        <dbReference type="ARBA" id="ARBA00023015"/>
    </source>
</evidence>
<dbReference type="GO" id="GO:0000978">
    <property type="term" value="F:RNA polymerase II cis-regulatory region sequence-specific DNA binding"/>
    <property type="evidence" value="ECO:0007669"/>
    <property type="project" value="TreeGrafter"/>
</dbReference>
<dbReference type="PANTHER" id="PTHR16223">
    <property type="entry name" value="TRANSCRIPTION FACTOR BHLH83-RELATED"/>
    <property type="match status" value="1"/>
</dbReference>
<dbReference type="GO" id="GO:0005634">
    <property type="term" value="C:nucleus"/>
    <property type="evidence" value="ECO:0007669"/>
    <property type="project" value="UniProtKB-SubCell"/>
</dbReference>
<keyword evidence="5" id="KW-0539">Nucleus</keyword>
<comment type="caution">
    <text evidence="8">The sequence shown here is derived from an EMBL/GenBank/DDBJ whole genome shotgun (WGS) entry which is preliminary data.</text>
</comment>
<dbReference type="EMBL" id="BSYO01000006">
    <property type="protein sequence ID" value="GMH06498.1"/>
    <property type="molecule type" value="Genomic_DNA"/>
</dbReference>
<evidence type="ECO:0000256" key="1">
    <source>
        <dbReference type="ARBA" id="ARBA00004123"/>
    </source>
</evidence>
<dbReference type="CDD" id="cd11393">
    <property type="entry name" value="bHLH_AtbHLH_like"/>
    <property type="match status" value="1"/>
</dbReference>
<keyword evidence="4" id="KW-0804">Transcription</keyword>
<feature type="domain" description="BHLH" evidence="7">
    <location>
        <begin position="224"/>
        <end position="273"/>
    </location>
</feature>
<dbReference type="Gene3D" id="4.10.280.10">
    <property type="entry name" value="Helix-loop-helix DNA-binding domain"/>
    <property type="match status" value="1"/>
</dbReference>
<comment type="subcellular location">
    <subcellularLocation>
        <location evidence="1">Nucleus</location>
    </subcellularLocation>
</comment>
<protein>
    <recommendedName>
        <fullName evidence="7">BHLH domain-containing protein</fullName>
    </recommendedName>
</protein>
<evidence type="ECO:0000256" key="4">
    <source>
        <dbReference type="ARBA" id="ARBA00023163"/>
    </source>
</evidence>
<evidence type="ECO:0000256" key="6">
    <source>
        <dbReference type="SAM" id="MobiDB-lite"/>
    </source>
</evidence>
<dbReference type="AlphaFoldDB" id="A0AAD3S8J9"/>
<evidence type="ECO:0000313" key="8">
    <source>
        <dbReference type="EMBL" id="GMH06498.1"/>
    </source>
</evidence>
<evidence type="ECO:0000259" key="7">
    <source>
        <dbReference type="PROSITE" id="PS50888"/>
    </source>
</evidence>
<keyword evidence="2" id="KW-0805">Transcription regulation</keyword>
<dbReference type="InterPro" id="IPR036638">
    <property type="entry name" value="HLH_DNA-bd_sf"/>
</dbReference>
<dbReference type="InterPro" id="IPR045843">
    <property type="entry name" value="IND-like"/>
</dbReference>
<gene>
    <name evidence="8" type="ORF">Nepgr_008338</name>
</gene>
<dbReference type="SUPFAM" id="SSF47459">
    <property type="entry name" value="HLH, helix-loop-helix DNA-binding domain"/>
    <property type="match status" value="1"/>
</dbReference>
<sequence length="342" mass="37776">MNSTNSQRHQLQERHAAYSPLPKQQHGQGVSTPHEWFPSIPWNAINCNEAVDNGVLDASRSLAHQSLLHLPKTRGEAHIQSFLSDNFGRTNQNPIIDMENSLLMNGFTSAKDESFASSTPRNKYIGGLCYFSSTNTGLNQLPFSSSSSSSSFPAIEYYLRSVKSGSHLSPHDQALAKEQWESSASPPNSSKKESDTMNGVTGIKRSGHDSEPPKSSDHAGAKKSSLKASRPAFKVRKEKLGDRIAALHQLVSPFGKTDTASVLTEAIGYIQFLQDQIHKLCSRHVKPLPNNPCRRIQMGLNEEGGKEEAKEDLRRRGLCLVPLSWTSFITANQSDASHHHYF</sequence>
<keyword evidence="3" id="KW-0238">DNA-binding</keyword>
<dbReference type="PANTHER" id="PTHR16223:SF56">
    <property type="entry name" value="TRANSCRIPTION FACTOR BHLH110"/>
    <property type="match status" value="1"/>
</dbReference>
<evidence type="ECO:0000313" key="9">
    <source>
        <dbReference type="Proteomes" id="UP001279734"/>
    </source>
</evidence>
<reference evidence="8" key="1">
    <citation type="submission" date="2023-05" db="EMBL/GenBank/DDBJ databases">
        <title>Nepenthes gracilis genome sequencing.</title>
        <authorList>
            <person name="Fukushima K."/>
        </authorList>
    </citation>
    <scope>NUCLEOTIDE SEQUENCE</scope>
    <source>
        <strain evidence="8">SING2019-196</strain>
    </source>
</reference>
<dbReference type="GO" id="GO:0000981">
    <property type="term" value="F:DNA-binding transcription factor activity, RNA polymerase II-specific"/>
    <property type="evidence" value="ECO:0007669"/>
    <property type="project" value="TreeGrafter"/>
</dbReference>
<dbReference type="PROSITE" id="PS50888">
    <property type="entry name" value="BHLH"/>
    <property type="match status" value="1"/>
</dbReference>
<evidence type="ECO:0000256" key="3">
    <source>
        <dbReference type="ARBA" id="ARBA00023125"/>
    </source>
</evidence>
<dbReference type="InterPro" id="IPR011598">
    <property type="entry name" value="bHLH_dom"/>
</dbReference>
<dbReference type="Proteomes" id="UP001279734">
    <property type="component" value="Unassembled WGS sequence"/>
</dbReference>